<evidence type="ECO:0000256" key="2">
    <source>
        <dbReference type="SAM" id="Coils"/>
    </source>
</evidence>
<dbReference type="PANTHER" id="PTHR37813">
    <property type="entry name" value="FELS-2 PROPHAGE PROTEIN"/>
    <property type="match status" value="1"/>
</dbReference>
<dbReference type="Pfam" id="PF10145">
    <property type="entry name" value="PhageMin_Tail"/>
    <property type="match status" value="1"/>
</dbReference>
<dbReference type="Gene3D" id="1.10.287.1490">
    <property type="match status" value="1"/>
</dbReference>
<comment type="caution">
    <text evidence="5">The sequence shown here is derived from an EMBL/GenBank/DDBJ whole genome shotgun (WGS) entry which is preliminary data.</text>
</comment>
<dbReference type="EMBL" id="LTDM01000022">
    <property type="protein sequence ID" value="OLS02549.1"/>
    <property type="molecule type" value="Genomic_DNA"/>
</dbReference>
<reference evidence="5 6" key="1">
    <citation type="submission" date="2016-02" db="EMBL/GenBank/DDBJ databases">
        <title>Genome sequence of Tissierella creatinophila DSM 6911.</title>
        <authorList>
            <person name="Poehlein A."/>
            <person name="Daniel R."/>
        </authorList>
    </citation>
    <scope>NUCLEOTIDE SEQUENCE [LARGE SCALE GENOMIC DNA]</scope>
    <source>
        <strain evidence="5 6">DSM 6911</strain>
    </source>
</reference>
<name>A0A1U7M5Q4_TISCR</name>
<dbReference type="OrthoDB" id="9780715at2"/>
<dbReference type="Gene3D" id="1.20.5.1230">
    <property type="entry name" value="Apolipoprotein A-I"/>
    <property type="match status" value="1"/>
</dbReference>
<organism evidence="5 6">
    <name type="scientific">Tissierella creatinophila DSM 6911</name>
    <dbReference type="NCBI Taxonomy" id="1123403"/>
    <lineage>
        <taxon>Bacteria</taxon>
        <taxon>Bacillati</taxon>
        <taxon>Bacillota</taxon>
        <taxon>Tissierellia</taxon>
        <taxon>Tissierellales</taxon>
        <taxon>Tissierellaceae</taxon>
        <taxon>Tissierella</taxon>
    </lineage>
</organism>
<evidence type="ECO:0000256" key="1">
    <source>
        <dbReference type="ARBA" id="ARBA00022612"/>
    </source>
</evidence>
<evidence type="ECO:0000313" key="5">
    <source>
        <dbReference type="EMBL" id="OLS02549.1"/>
    </source>
</evidence>
<evidence type="ECO:0000259" key="4">
    <source>
        <dbReference type="Pfam" id="PF10145"/>
    </source>
</evidence>
<dbReference type="PANTHER" id="PTHR37813:SF1">
    <property type="entry name" value="FELS-2 PROPHAGE PROTEIN"/>
    <property type="match status" value="1"/>
</dbReference>
<dbReference type="AlphaFoldDB" id="A0A1U7M5Q4"/>
<protein>
    <submittedName>
        <fullName evidence="5">Chromosome partition protein Smc</fullName>
    </submittedName>
</protein>
<keyword evidence="1" id="KW-1188">Viral release from host cell</keyword>
<dbReference type="NCBIfam" id="TIGR01760">
    <property type="entry name" value="tape_meas_TP901"/>
    <property type="match status" value="1"/>
</dbReference>
<gene>
    <name evidence="5" type="primary">smc_4</name>
    <name evidence="5" type="ORF">TICRE_13500</name>
</gene>
<evidence type="ECO:0000313" key="6">
    <source>
        <dbReference type="Proteomes" id="UP000186112"/>
    </source>
</evidence>
<keyword evidence="3" id="KW-0812">Transmembrane</keyword>
<dbReference type="Proteomes" id="UP000186112">
    <property type="component" value="Unassembled WGS sequence"/>
</dbReference>
<keyword evidence="2" id="KW-0175">Coiled coil</keyword>
<feature type="domain" description="Phage tail tape measure protein" evidence="4">
    <location>
        <begin position="201"/>
        <end position="399"/>
    </location>
</feature>
<keyword evidence="3" id="KW-0472">Membrane</keyword>
<accession>A0A1U7M5Q4</accession>
<dbReference type="RefSeq" id="WP_075726405.1">
    <property type="nucleotide sequence ID" value="NZ_LTDM01000022.1"/>
</dbReference>
<keyword evidence="6" id="KW-1185">Reference proteome</keyword>
<feature type="coiled-coil region" evidence="2">
    <location>
        <begin position="93"/>
        <end position="120"/>
    </location>
</feature>
<keyword evidence="3" id="KW-1133">Transmembrane helix</keyword>
<feature type="transmembrane region" description="Helical" evidence="3">
    <location>
        <begin position="521"/>
        <end position="545"/>
    </location>
</feature>
<feature type="transmembrane region" description="Helical" evidence="3">
    <location>
        <begin position="551"/>
        <end position="577"/>
    </location>
</feature>
<evidence type="ECO:0000256" key="3">
    <source>
        <dbReference type="SAM" id="Phobius"/>
    </source>
</evidence>
<sequence length="1114" mass="120156">MAKEIGNLNVVVGLDSTGFQNGIGALNREMKKVQSEFKLASTELGKHGKELDGLKLKSTNLTRQTELQRQKVDALKQAHQASVETKGKDAKATQDLEIKLNNAQAKLSSMEQGLSSLNKEIELQSNSFYKLSQTLEPIGQKFQDVGKKMESVGKDLTKKLTLPLVGIGTAASKVGSDFQAGMSEVAAISGATGSDLRQLEEKAKEMGATTKFSATESAEALKYMAMAGWDTNQMVDGLDGVMMLAAASGENLGSVSDIVTDALTAFGMEAKDASSFADLLASASSNSNTNVALLGESFKYVAPLFGAMGYSAEDAALALGLMANAGIKGSQAGTSLKTAIANLANPTDKMKGAMTELGISITDANGEMLPFKDVMGELREKFSGLTEEQQAQYAATIFGKEAMSGMLAIINATDEDYEKLTDSTRNYTGTAKAMAETMEDNLQGGITKLKSALEGVGIQIFEVLLPHLQSLVEKLQEAVEWFANLDPATQETIVKIGLVAAAIGPLLLIGGKLIGGIGSIIGLVSTVSGAIAVATTGAVAATPAIGGLATAFTILSGPVGLAIAGIAAVTAVGVGLYKHLSQESIPEIQLFGDEVSDSTKKAVGGFLELNDEATIALNQLSWSGQEVTQEMADKITGNFSQMATDIQSGLDKHHEESLGKIQGFVNNSTSLSKEEQEGIISNMNEGYESRKQKVADGETRIKEILETASTEKRGITKAEQEEINSIQKEMVETGIRVLSENEVEAKSIMERMKAQAGEITANQAAEVVQNSIEQKEKTVQAANEQYDEVVKEIIRQRDEAGTITKDQADKLIQEATRQRDDTVEKAEEMHADVIKEAKAQAKEHVNQVDWETGEIKTKWQVMKTDISEKAKKIKEDVAEKWKDIKKDSSEKWENIKTDTATKWKDMKEDTLTKAGEIKKSVSDKWGEIKTDTSQKWKDIKKDVSDKAGDIKKNIIDSITNSESEWVKKTASMLTAANDKFGAMKEKVSESFTTVVSSIKSGIDKILEWNATTVKEKVFSIVEKVKSIFSKEDADSNYSGTSFFQGGLTMVGELGPELVQLPRGSKIYNDNVTKKMLSGDKGITQHIVINSPRHLSPYETARKIKNASKELAMEW</sequence>
<feature type="coiled-coil region" evidence="2">
    <location>
        <begin position="765"/>
        <end position="843"/>
    </location>
</feature>
<dbReference type="InterPro" id="IPR010090">
    <property type="entry name" value="Phage_tape_meas"/>
</dbReference>
<proteinExistence type="predicted"/>